<evidence type="ECO:0000313" key="5">
    <source>
        <dbReference type="Proteomes" id="UP001054820"/>
    </source>
</evidence>
<dbReference type="EMBL" id="AP024202">
    <property type="protein sequence ID" value="BCN93518.1"/>
    <property type="molecule type" value="Genomic_DNA"/>
</dbReference>
<feature type="domain" description="GGDEF" evidence="3">
    <location>
        <begin position="70"/>
        <end position="188"/>
    </location>
</feature>
<dbReference type="PROSITE" id="PS50887">
    <property type="entry name" value="GGDEF"/>
    <property type="match status" value="1"/>
</dbReference>
<dbReference type="InterPro" id="IPR000160">
    <property type="entry name" value="GGDEF_dom"/>
</dbReference>
<protein>
    <recommendedName>
        <fullName evidence="1">diguanylate cyclase</fullName>
        <ecNumber evidence="1">2.7.7.65</ecNumber>
    </recommendedName>
</protein>
<keyword evidence="5" id="KW-1185">Reference proteome</keyword>
<evidence type="ECO:0000256" key="2">
    <source>
        <dbReference type="SAM" id="Phobius"/>
    </source>
</evidence>
<dbReference type="PANTHER" id="PTHR45138">
    <property type="entry name" value="REGULATORY COMPONENTS OF SENSORY TRANSDUCTION SYSTEM"/>
    <property type="match status" value="1"/>
</dbReference>
<dbReference type="InterPro" id="IPR050469">
    <property type="entry name" value="Diguanylate_Cyclase"/>
</dbReference>
<organism evidence="4 5">
    <name type="scientific">Thiomicrorhabdus immobilis</name>
    <dbReference type="NCBI Taxonomy" id="2791037"/>
    <lineage>
        <taxon>Bacteria</taxon>
        <taxon>Pseudomonadati</taxon>
        <taxon>Pseudomonadota</taxon>
        <taxon>Gammaproteobacteria</taxon>
        <taxon>Thiotrichales</taxon>
        <taxon>Piscirickettsiaceae</taxon>
        <taxon>Thiomicrorhabdus</taxon>
    </lineage>
</organism>
<dbReference type="PANTHER" id="PTHR45138:SF23">
    <property type="entry name" value="SIGNALING PROTEIN"/>
    <property type="match status" value="1"/>
</dbReference>
<sequence>MQEFLNLLTADLVNLIFLIIAMILMVLTFKLKDCIFRNKFIAFYKYDFLTNLELRQDLDQKISSLFNTQTPFFFTLIDINNLHIINKTQGYRAGDKVIQEVANELKLLMKKQKTSHIYRIGGDEFVIISTQDISNALNPLKKASFCSTFYNNDKTYNDLFDEADNQLMQIKQKKIQQGEFLDRRKSYR</sequence>
<dbReference type="Proteomes" id="UP001054820">
    <property type="component" value="Chromosome"/>
</dbReference>
<evidence type="ECO:0000259" key="3">
    <source>
        <dbReference type="PROSITE" id="PS50887"/>
    </source>
</evidence>
<reference evidence="4" key="1">
    <citation type="journal article" date="2022" name="Arch. Microbiol.">
        <title>Thiomicrorhabdus immobilis sp. nov., a mesophilic sulfur-oxidizing bacterium isolated from sediment of a brackish lake in northern Japan.</title>
        <authorList>
            <person name="Kojima H."/>
            <person name="Mochizuki J."/>
            <person name="Kanda M."/>
            <person name="Watanabe T."/>
            <person name="Fukui M."/>
        </authorList>
    </citation>
    <scope>NUCLEOTIDE SEQUENCE</scope>
    <source>
        <strain evidence="4">Am19</strain>
    </source>
</reference>
<dbReference type="EC" id="2.7.7.65" evidence="1"/>
<feature type="transmembrane region" description="Helical" evidence="2">
    <location>
        <begin position="12"/>
        <end position="29"/>
    </location>
</feature>
<dbReference type="Pfam" id="PF00990">
    <property type="entry name" value="GGDEF"/>
    <property type="match status" value="1"/>
</dbReference>
<keyword evidence="2" id="KW-0812">Transmembrane</keyword>
<keyword evidence="2" id="KW-1133">Transmembrane helix</keyword>
<evidence type="ECO:0000256" key="1">
    <source>
        <dbReference type="ARBA" id="ARBA00012528"/>
    </source>
</evidence>
<dbReference type="NCBIfam" id="TIGR00254">
    <property type="entry name" value="GGDEF"/>
    <property type="match status" value="1"/>
</dbReference>
<dbReference type="Gene3D" id="3.30.70.270">
    <property type="match status" value="1"/>
</dbReference>
<dbReference type="RefSeq" id="WP_237260703.1">
    <property type="nucleotide sequence ID" value="NZ_AP024202.1"/>
</dbReference>
<proteinExistence type="predicted"/>
<gene>
    <name evidence="4" type="ORF">THMIRHAM_13030</name>
</gene>
<accession>A0ABM7MDP3</accession>
<dbReference type="InterPro" id="IPR043128">
    <property type="entry name" value="Rev_trsase/Diguanyl_cyclase"/>
</dbReference>
<keyword evidence="2" id="KW-0472">Membrane</keyword>
<dbReference type="InterPro" id="IPR029787">
    <property type="entry name" value="Nucleotide_cyclase"/>
</dbReference>
<dbReference type="SUPFAM" id="SSF55073">
    <property type="entry name" value="Nucleotide cyclase"/>
    <property type="match status" value="1"/>
</dbReference>
<evidence type="ECO:0000313" key="4">
    <source>
        <dbReference type="EMBL" id="BCN93518.1"/>
    </source>
</evidence>
<name>A0ABM7MDP3_9GAMM</name>
<dbReference type="SMART" id="SM00267">
    <property type="entry name" value="GGDEF"/>
    <property type="match status" value="1"/>
</dbReference>